<dbReference type="Gene3D" id="4.10.60.10">
    <property type="entry name" value="Zinc finger, CCHC-type"/>
    <property type="match status" value="1"/>
</dbReference>
<dbReference type="InterPro" id="IPR053253">
    <property type="entry name" value="Sex_diff_modulator"/>
</dbReference>
<comment type="caution">
    <text evidence="4">The sequence shown here is derived from an EMBL/GenBank/DDBJ whole genome shotgun (WGS) entry which is preliminary data.</text>
</comment>
<evidence type="ECO:0000313" key="5">
    <source>
        <dbReference type="Proteomes" id="UP000807115"/>
    </source>
</evidence>
<feature type="region of interest" description="Disordered" evidence="2">
    <location>
        <begin position="68"/>
        <end position="210"/>
    </location>
</feature>
<keyword evidence="1" id="KW-0863">Zinc-finger</keyword>
<feature type="compositionally biased region" description="Basic residues" evidence="2">
    <location>
        <begin position="1"/>
        <end position="14"/>
    </location>
</feature>
<feature type="region of interest" description="Disordered" evidence="2">
    <location>
        <begin position="662"/>
        <end position="692"/>
    </location>
</feature>
<sequence length="743" mass="81472">MRSPRRRSPPRRSPPRSPSFLPPELKGACYRCLRFGHVRARCFYPTRCYRCWAEGHHAAECPDRRRDFRKRGRSPLSEGERRAAARQLFRSRHSPRRLVRAGSAETVSGRDASTGNSSVHVPHHYRRSPTPEFPLPGRGRPRRDAAVEPVPAPLLSRSPVVHDASWVERSSGRSPRVAADAAPRARRSEMEAGPSNPPPREASRRAPSQVERSYANGVLPGAAGQDAASLVVVPRTAAIQAAEDALELALVAMVVGARPLIRAAAIYEALRNRFNILRDNVDIRGHELDDFIVRFRRREDRDRVLASTGWGPLIPLRWRLWSRQACGVLAEFSLRVVVALRGLPAHARKVAVAQLRLGTCCCEVQVSNVRDRSIDDDREFFVQAWCKDPSLILPVDSIFIPEPLLPGVPDPGVRRGLRYQVFARVVELQGLRPPPRPPDNDDDDDADEGDGFGGDAGHDGHGFDYDYDPSPRRDSDDDSVDSDPRHRNSHPTCAFRQEVSSPKQRAVLVGGLLCPVRERAFSLSGSPRMRLAPSSPPATPSRSISLKTPFSSRPTARAPASSLSCHRALLFDITPTQVLLRESSTIAPGLVGRFINISPRLLQDGRSAGIPPAPFVDWWPSICVQAEQASRVLEAQPLAPTQSCSDWWSKLVGAELLQSGASDVSTGEHASKPSAPPCSDLPAPGPQEYVNAAPPCSDLPVLGPEALPAKGGPTAESVADFIGNMLLPLEEAVLQERPRLRRS</sequence>
<dbReference type="InterPro" id="IPR001878">
    <property type="entry name" value="Znf_CCHC"/>
</dbReference>
<reference evidence="4" key="2">
    <citation type="submission" date="2020-10" db="EMBL/GenBank/DDBJ databases">
        <authorList>
            <person name="Cooper E.A."/>
            <person name="Brenton Z.W."/>
            <person name="Flinn B.S."/>
            <person name="Jenkins J."/>
            <person name="Shu S."/>
            <person name="Flowers D."/>
            <person name="Luo F."/>
            <person name="Wang Y."/>
            <person name="Xia P."/>
            <person name="Barry K."/>
            <person name="Daum C."/>
            <person name="Lipzen A."/>
            <person name="Yoshinaga Y."/>
            <person name="Schmutz J."/>
            <person name="Saski C."/>
            <person name="Vermerris W."/>
            <person name="Kresovich S."/>
        </authorList>
    </citation>
    <scope>NUCLEOTIDE SEQUENCE</scope>
</reference>
<accession>A0A921Q349</accession>
<keyword evidence="1" id="KW-0479">Metal-binding</keyword>
<dbReference type="AlphaFoldDB" id="A0A921Q349"/>
<dbReference type="GO" id="GO:0008270">
    <property type="term" value="F:zinc ion binding"/>
    <property type="evidence" value="ECO:0007669"/>
    <property type="project" value="UniProtKB-KW"/>
</dbReference>
<dbReference type="SUPFAM" id="SSF57756">
    <property type="entry name" value="Retrovirus zinc finger-like domains"/>
    <property type="match status" value="1"/>
</dbReference>
<feature type="compositionally biased region" description="Basic residues" evidence="2">
    <location>
        <begin position="89"/>
        <end position="99"/>
    </location>
</feature>
<evidence type="ECO:0000256" key="1">
    <source>
        <dbReference type="PROSITE-ProRule" id="PRU00047"/>
    </source>
</evidence>
<feature type="region of interest" description="Disordered" evidence="2">
    <location>
        <begin position="524"/>
        <end position="558"/>
    </location>
</feature>
<organism evidence="4 5">
    <name type="scientific">Sorghum bicolor</name>
    <name type="common">Sorghum</name>
    <name type="synonym">Sorghum vulgare</name>
    <dbReference type="NCBI Taxonomy" id="4558"/>
    <lineage>
        <taxon>Eukaryota</taxon>
        <taxon>Viridiplantae</taxon>
        <taxon>Streptophyta</taxon>
        <taxon>Embryophyta</taxon>
        <taxon>Tracheophyta</taxon>
        <taxon>Spermatophyta</taxon>
        <taxon>Magnoliopsida</taxon>
        <taxon>Liliopsida</taxon>
        <taxon>Poales</taxon>
        <taxon>Poaceae</taxon>
        <taxon>PACMAD clade</taxon>
        <taxon>Panicoideae</taxon>
        <taxon>Andropogonodae</taxon>
        <taxon>Andropogoneae</taxon>
        <taxon>Sorghinae</taxon>
        <taxon>Sorghum</taxon>
    </lineage>
</organism>
<name>A0A921Q349_SORBI</name>
<evidence type="ECO:0000256" key="2">
    <source>
        <dbReference type="SAM" id="MobiDB-lite"/>
    </source>
</evidence>
<gene>
    <name evidence="4" type="ORF">BDA96_10G208400</name>
</gene>
<feature type="domain" description="CCHC-type" evidence="3">
    <location>
        <begin position="47"/>
        <end position="63"/>
    </location>
</feature>
<protein>
    <recommendedName>
        <fullName evidence="3">CCHC-type domain-containing protein</fullName>
    </recommendedName>
</protein>
<reference evidence="4" key="1">
    <citation type="journal article" date="2019" name="BMC Genomics">
        <title>A new reference genome for Sorghum bicolor reveals high levels of sequence similarity between sweet and grain genotypes: implications for the genetics of sugar metabolism.</title>
        <authorList>
            <person name="Cooper E.A."/>
            <person name="Brenton Z.W."/>
            <person name="Flinn B.S."/>
            <person name="Jenkins J."/>
            <person name="Shu S."/>
            <person name="Flowers D."/>
            <person name="Luo F."/>
            <person name="Wang Y."/>
            <person name="Xia P."/>
            <person name="Barry K."/>
            <person name="Daum C."/>
            <person name="Lipzen A."/>
            <person name="Yoshinaga Y."/>
            <person name="Schmutz J."/>
            <person name="Saski C."/>
            <person name="Vermerris W."/>
            <person name="Kresovich S."/>
        </authorList>
    </citation>
    <scope>NUCLEOTIDE SEQUENCE</scope>
</reference>
<dbReference type="PANTHER" id="PTHR33087">
    <property type="entry name" value="OS07G0539200 PROTEIN"/>
    <property type="match status" value="1"/>
</dbReference>
<dbReference type="SMART" id="SM00343">
    <property type="entry name" value="ZnF_C2HC"/>
    <property type="match status" value="2"/>
</dbReference>
<feature type="compositionally biased region" description="Acidic residues" evidence="2">
    <location>
        <begin position="440"/>
        <end position="450"/>
    </location>
</feature>
<dbReference type="EMBL" id="CM027689">
    <property type="protein sequence ID" value="KAG0514619.1"/>
    <property type="molecule type" value="Genomic_DNA"/>
</dbReference>
<dbReference type="InterPro" id="IPR036875">
    <property type="entry name" value="Znf_CCHC_sf"/>
</dbReference>
<feature type="compositionally biased region" description="Low complexity" evidence="2">
    <location>
        <begin position="540"/>
        <end position="558"/>
    </location>
</feature>
<feature type="compositionally biased region" description="Basic and acidic residues" evidence="2">
    <location>
        <begin position="456"/>
        <end position="475"/>
    </location>
</feature>
<evidence type="ECO:0000313" key="4">
    <source>
        <dbReference type="EMBL" id="KAG0514619.1"/>
    </source>
</evidence>
<feature type="region of interest" description="Disordered" evidence="2">
    <location>
        <begin position="1"/>
        <end position="20"/>
    </location>
</feature>
<evidence type="ECO:0000259" key="3">
    <source>
        <dbReference type="PROSITE" id="PS50158"/>
    </source>
</evidence>
<dbReference type="PROSITE" id="PS50158">
    <property type="entry name" value="ZF_CCHC"/>
    <property type="match status" value="1"/>
</dbReference>
<feature type="compositionally biased region" description="Low complexity" evidence="2">
    <location>
        <begin position="173"/>
        <end position="182"/>
    </location>
</feature>
<dbReference type="GO" id="GO:0003676">
    <property type="term" value="F:nucleic acid binding"/>
    <property type="evidence" value="ECO:0007669"/>
    <property type="project" value="InterPro"/>
</dbReference>
<dbReference type="PANTHER" id="PTHR33087:SF38">
    <property type="entry name" value="OS10G0201600 PROTEIN"/>
    <property type="match status" value="1"/>
</dbReference>
<proteinExistence type="predicted"/>
<feature type="region of interest" description="Disordered" evidence="2">
    <location>
        <begin position="429"/>
        <end position="500"/>
    </location>
</feature>
<dbReference type="Proteomes" id="UP000807115">
    <property type="component" value="Chromosome 10"/>
</dbReference>
<keyword evidence="1" id="KW-0862">Zinc</keyword>